<proteinExistence type="predicted"/>
<protein>
    <submittedName>
        <fullName evidence="1">Uncharacterized protein</fullName>
    </submittedName>
</protein>
<organism evidence="1 2">
    <name type="scientific">Tetradesmus obliquus</name>
    <name type="common">Green alga</name>
    <name type="synonym">Acutodesmus obliquus</name>
    <dbReference type="NCBI Taxonomy" id="3088"/>
    <lineage>
        <taxon>Eukaryota</taxon>
        <taxon>Viridiplantae</taxon>
        <taxon>Chlorophyta</taxon>
        <taxon>core chlorophytes</taxon>
        <taxon>Chlorophyceae</taxon>
        <taxon>CS clade</taxon>
        <taxon>Sphaeropleales</taxon>
        <taxon>Scenedesmaceae</taxon>
        <taxon>Tetradesmus</taxon>
    </lineage>
</organism>
<accession>A0ABY8UNU9</accession>
<evidence type="ECO:0000313" key="2">
    <source>
        <dbReference type="Proteomes" id="UP001244341"/>
    </source>
</evidence>
<gene>
    <name evidence="1" type="ORF">OEZ85_004299</name>
</gene>
<evidence type="ECO:0000313" key="1">
    <source>
        <dbReference type="EMBL" id="WIA21932.1"/>
    </source>
</evidence>
<keyword evidence="2" id="KW-1185">Reference proteome</keyword>
<dbReference type="Proteomes" id="UP001244341">
    <property type="component" value="Chromosome 14b"/>
</dbReference>
<reference evidence="1 2" key="1">
    <citation type="submission" date="2023-05" db="EMBL/GenBank/DDBJ databases">
        <title>A 100% complete, gapless, phased diploid assembly of the Scenedesmus obliquus UTEX 3031 genome.</title>
        <authorList>
            <person name="Biondi T.C."/>
            <person name="Hanschen E.R."/>
            <person name="Kwon T."/>
            <person name="Eng W."/>
            <person name="Kruse C.P.S."/>
            <person name="Koehler S.I."/>
            <person name="Kunde Y."/>
            <person name="Gleasner C.D."/>
            <person name="You Mak K.T."/>
            <person name="Polle J."/>
            <person name="Hovde B.T."/>
            <person name="Starkenburg S.R."/>
        </authorList>
    </citation>
    <scope>NUCLEOTIDE SEQUENCE [LARGE SCALE GENOMIC DNA]</scope>
    <source>
        <strain evidence="1 2">DOE0152z</strain>
    </source>
</reference>
<name>A0ABY8UNU9_TETOB</name>
<sequence length="143" mass="15574">MSCTPQLRVSFLSCQGSSQLLVLQPGLTVLALLRHLGRWSRRKRSTAYLANRMLLVPLVQGRGCGRGLAGYAAGCPSSCANYKPVVCGAVGAQLRSRGRDRQAEAAAGSTALVHKQRLMLRQEQHMVAGNCAWPCYSYGLLRW</sequence>
<dbReference type="EMBL" id="CP126221">
    <property type="protein sequence ID" value="WIA21932.1"/>
    <property type="molecule type" value="Genomic_DNA"/>
</dbReference>